<keyword evidence="1" id="KW-0805">Transcription regulation</keyword>
<dbReference type="SUPFAM" id="SSF46689">
    <property type="entry name" value="Homeodomain-like"/>
    <property type="match status" value="1"/>
</dbReference>
<dbReference type="InterPro" id="IPR009057">
    <property type="entry name" value="Homeodomain-like_sf"/>
</dbReference>
<name>A0A841TZY6_9BACL</name>
<accession>A0A841TZY6</accession>
<keyword evidence="4" id="KW-0472">Membrane</keyword>
<feature type="domain" description="HTH araC/xylS-type" evidence="5">
    <location>
        <begin position="671"/>
        <end position="770"/>
    </location>
</feature>
<comment type="caution">
    <text evidence="6">The sequence shown here is derived from an EMBL/GenBank/DDBJ whole genome shotgun (WGS) entry which is preliminary data.</text>
</comment>
<evidence type="ECO:0000313" key="7">
    <source>
        <dbReference type="Proteomes" id="UP000553776"/>
    </source>
</evidence>
<dbReference type="EMBL" id="JACJVR010000066">
    <property type="protein sequence ID" value="MBB6693129.1"/>
    <property type="molecule type" value="Genomic_DNA"/>
</dbReference>
<keyword evidence="2" id="KW-0238">DNA-binding</keyword>
<keyword evidence="4" id="KW-1133">Transmembrane helix</keyword>
<reference evidence="6 7" key="1">
    <citation type="submission" date="2020-08" db="EMBL/GenBank/DDBJ databases">
        <title>Cohnella phylogeny.</title>
        <authorList>
            <person name="Dunlap C."/>
        </authorList>
    </citation>
    <scope>NUCLEOTIDE SEQUENCE [LARGE SCALE GENOMIC DNA]</scope>
    <source>
        <strain evidence="6 7">DSM 25239</strain>
    </source>
</reference>
<feature type="transmembrane region" description="Helical" evidence="4">
    <location>
        <begin position="12"/>
        <end position="34"/>
    </location>
</feature>
<dbReference type="PRINTS" id="PR00032">
    <property type="entry name" value="HTHARAC"/>
</dbReference>
<dbReference type="InterPro" id="IPR018060">
    <property type="entry name" value="HTH_AraC"/>
</dbReference>
<evidence type="ECO:0000256" key="2">
    <source>
        <dbReference type="ARBA" id="ARBA00023125"/>
    </source>
</evidence>
<dbReference type="InterPro" id="IPR020449">
    <property type="entry name" value="Tscrpt_reg_AraC-type_HTH"/>
</dbReference>
<dbReference type="Pfam" id="PF17853">
    <property type="entry name" value="GGDEF_2"/>
    <property type="match status" value="1"/>
</dbReference>
<dbReference type="Gene3D" id="1.10.10.60">
    <property type="entry name" value="Homeodomain-like"/>
    <property type="match status" value="2"/>
</dbReference>
<evidence type="ECO:0000259" key="5">
    <source>
        <dbReference type="PROSITE" id="PS01124"/>
    </source>
</evidence>
<dbReference type="SMART" id="SM00342">
    <property type="entry name" value="HTH_ARAC"/>
    <property type="match status" value="1"/>
</dbReference>
<dbReference type="PANTHER" id="PTHR43280:SF34">
    <property type="entry name" value="ARAC-FAMILY TRANSCRIPTIONAL REGULATOR"/>
    <property type="match status" value="1"/>
</dbReference>
<protein>
    <submittedName>
        <fullName evidence="6">Helix-turn-helix domain-containing protein</fullName>
    </submittedName>
</protein>
<evidence type="ECO:0000256" key="3">
    <source>
        <dbReference type="ARBA" id="ARBA00023163"/>
    </source>
</evidence>
<evidence type="ECO:0000256" key="1">
    <source>
        <dbReference type="ARBA" id="ARBA00023015"/>
    </source>
</evidence>
<dbReference type="Pfam" id="PF12833">
    <property type="entry name" value="HTH_18"/>
    <property type="match status" value="1"/>
</dbReference>
<dbReference type="RefSeq" id="WP_185137115.1">
    <property type="nucleotide sequence ID" value="NZ_JACJVR010000066.1"/>
</dbReference>
<dbReference type="Proteomes" id="UP000553776">
    <property type="component" value="Unassembled WGS sequence"/>
</dbReference>
<keyword evidence="3" id="KW-0804">Transcription</keyword>
<keyword evidence="7" id="KW-1185">Reference proteome</keyword>
<gene>
    <name evidence="6" type="ORF">H7B90_17120</name>
</gene>
<dbReference type="GO" id="GO:0003700">
    <property type="term" value="F:DNA-binding transcription factor activity"/>
    <property type="evidence" value="ECO:0007669"/>
    <property type="project" value="InterPro"/>
</dbReference>
<dbReference type="GO" id="GO:0043565">
    <property type="term" value="F:sequence-specific DNA binding"/>
    <property type="evidence" value="ECO:0007669"/>
    <property type="project" value="InterPro"/>
</dbReference>
<dbReference type="PANTHER" id="PTHR43280">
    <property type="entry name" value="ARAC-FAMILY TRANSCRIPTIONAL REGULATOR"/>
    <property type="match status" value="1"/>
</dbReference>
<evidence type="ECO:0000313" key="6">
    <source>
        <dbReference type="EMBL" id="MBB6693129.1"/>
    </source>
</evidence>
<dbReference type="AlphaFoldDB" id="A0A841TZY6"/>
<organism evidence="6 7">
    <name type="scientific">Cohnella xylanilytica</name>
    <dbReference type="NCBI Taxonomy" id="557555"/>
    <lineage>
        <taxon>Bacteria</taxon>
        <taxon>Bacillati</taxon>
        <taxon>Bacillota</taxon>
        <taxon>Bacilli</taxon>
        <taxon>Bacillales</taxon>
        <taxon>Paenibacillaceae</taxon>
        <taxon>Cohnella</taxon>
    </lineage>
</organism>
<evidence type="ECO:0000256" key="4">
    <source>
        <dbReference type="SAM" id="Phobius"/>
    </source>
</evidence>
<dbReference type="InterPro" id="IPR041522">
    <property type="entry name" value="CdaR_GGDEF"/>
</dbReference>
<keyword evidence="4" id="KW-0812">Transmembrane</keyword>
<dbReference type="PROSITE" id="PS01124">
    <property type="entry name" value="HTH_ARAC_FAMILY_2"/>
    <property type="match status" value="1"/>
</dbReference>
<proteinExistence type="predicted"/>
<sequence>MNLFRTFRGRKYLQRILLSFIPVVAILAVASYWLNANARGKVLETQNEADLRLLSQINYNIENMNGIVRDLAVSLFNDDELIALKAGANYEQSILKVYRLDRTVAESPYLHSVAFYNSSQRRFFSSLNHSMPNDEFYGALDAYMKAHPDVPKLQLLPLDLNGGNGIDVFIFFLYDGPSLGSVNGNALILTVKPDWMLDNVKTLNRLAERENDALFIADGDGNVLISSDRVQRDLAGMKDALLQRIAASPRTLDDFTYTYKGTKYKVTYLSKGLNNWSIVSLRDYDAVLGSVRQMKWTEIVVTVSVVLLAVLLSVYFSLRLYRPVGQLYSLVKDDGRTPAPAAASARSAAPDEMTVIAANFRGLQDKLSQLEREQASQANIAKAYQLRSLIGGSDAVPETELLQNKALYGLDIAVPGTYAVAVVRLDGLEELLAAQGPQAESLLSFAIANIGQELLRRSFSCEAADMKSGHLVFLVSGGTDKEFASLKERFAELQRTVRQYYRVSFTVALSRPFSSYREITSRYKLALRHSDYRMATGRGSILDPDRVQANERNAEYRVPPELERQLAEGLKGGDRERAEEAIARWKEVVGGFGFENMFAAVQHMAMTLSNTLREMNSYNLNPVSVDLQAINRRILGKETLEDIGRVLSEVIGEVFEQRQSGKEDKGRLIAETIKEIVDKHYADPDLNVQKIADMLKMNPVYLGQTFKAQEGGTVVDLINSTRLAQARLYLEQQDLTVAEIMEKVGFGNESYFYRLFKRRYSVTPKEYRLKFSIERLNGG</sequence>